<dbReference type="Gene3D" id="1.20.1250.20">
    <property type="entry name" value="MFS general substrate transporter like domains"/>
    <property type="match status" value="1"/>
</dbReference>
<dbReference type="Proteomes" id="UP000774750">
    <property type="component" value="Unassembled WGS sequence"/>
</dbReference>
<feature type="transmembrane region" description="Helical" evidence="7">
    <location>
        <begin position="381"/>
        <end position="403"/>
    </location>
</feature>
<proteinExistence type="predicted"/>
<comment type="subcellular location">
    <subcellularLocation>
        <location evidence="1">Cell membrane</location>
        <topology evidence="1">Multi-pass membrane protein</topology>
    </subcellularLocation>
</comment>
<evidence type="ECO:0000256" key="7">
    <source>
        <dbReference type="SAM" id="Phobius"/>
    </source>
</evidence>
<feature type="transmembrane region" description="Helical" evidence="7">
    <location>
        <begin position="353"/>
        <end position="375"/>
    </location>
</feature>
<dbReference type="GO" id="GO:0022857">
    <property type="term" value="F:transmembrane transporter activity"/>
    <property type="evidence" value="ECO:0007669"/>
    <property type="project" value="InterPro"/>
</dbReference>
<feature type="domain" description="Major facilitator superfamily (MFS) profile" evidence="8">
    <location>
        <begin position="227"/>
        <end position="413"/>
    </location>
</feature>
<dbReference type="SUPFAM" id="SSF103473">
    <property type="entry name" value="MFS general substrate transporter"/>
    <property type="match status" value="1"/>
</dbReference>
<keyword evidence="6 7" id="KW-0472">Membrane</keyword>
<keyword evidence="10" id="KW-1185">Reference proteome</keyword>
<reference evidence="9" key="1">
    <citation type="submission" date="2020-08" db="EMBL/GenBank/DDBJ databases">
        <authorList>
            <person name="Cejkova D."/>
            <person name="Kubasova T."/>
            <person name="Jahodarova E."/>
            <person name="Rychlik I."/>
        </authorList>
    </citation>
    <scope>NUCLEOTIDE SEQUENCE</scope>
    <source>
        <strain evidence="9">An559</strain>
    </source>
</reference>
<dbReference type="PANTHER" id="PTHR23513">
    <property type="entry name" value="INTEGRAL MEMBRANE EFFLUX PROTEIN-RELATED"/>
    <property type="match status" value="1"/>
</dbReference>
<dbReference type="CDD" id="cd06173">
    <property type="entry name" value="MFS_MefA_like"/>
    <property type="match status" value="1"/>
</dbReference>
<accession>A0A938X7X1</accession>
<feature type="transmembrane region" description="Helical" evidence="7">
    <location>
        <begin position="262"/>
        <end position="285"/>
    </location>
</feature>
<feature type="transmembrane region" description="Helical" evidence="7">
    <location>
        <begin position="220"/>
        <end position="242"/>
    </location>
</feature>
<evidence type="ECO:0000313" key="10">
    <source>
        <dbReference type="Proteomes" id="UP000774750"/>
    </source>
</evidence>
<dbReference type="InterPro" id="IPR020846">
    <property type="entry name" value="MFS_dom"/>
</dbReference>
<comment type="caution">
    <text evidence="9">The sequence shown here is derived from an EMBL/GenBank/DDBJ whole genome shotgun (WGS) entry which is preliminary data.</text>
</comment>
<dbReference type="AlphaFoldDB" id="A0A938X7X1"/>
<dbReference type="GO" id="GO:0005886">
    <property type="term" value="C:plasma membrane"/>
    <property type="evidence" value="ECO:0007669"/>
    <property type="project" value="UniProtKB-SubCell"/>
</dbReference>
<name>A0A938X7X1_9FIRM</name>
<organism evidence="9 10">
    <name type="scientific">Merdimmobilis hominis</name>
    <dbReference type="NCBI Taxonomy" id="2897707"/>
    <lineage>
        <taxon>Bacteria</taxon>
        <taxon>Bacillati</taxon>
        <taxon>Bacillota</taxon>
        <taxon>Clostridia</taxon>
        <taxon>Eubacteriales</taxon>
        <taxon>Oscillospiraceae</taxon>
        <taxon>Merdimmobilis</taxon>
    </lineage>
</organism>
<sequence length="413" mass="44890">MSKLSVYRPLLSYPQFLKLLIGSCVSRFGDSLDAIALSWIVYEVTHNPSLLALSVAINYLPSILLQPIAGVLTERMNQVRVSAVCNLIRGAAVAGCAVLFFFDLLTAPLLFLFIIVNSTVESFEMPAANALTPKLLPAELYTIGASLSGGVSKTLELLGTAIAGTIIGLFGSHTALLIDAGTFLFCAVMTAWVRYDFSKQASNENSISGYLSDFKDGFRLIRVNTILPFILLIGAMLNGIFAPMGAFQASYIGDYLHMDANMLSILSISMSACMALGSFLVPFLLKVFARRTVLFWSFLLLFPVYLLLTFAPYTTALWPAVLTILAFGWSGVCVGVLSVLFSSIFMETVPKDYMARISGISNALLMCISPFITLICSALVLFLPIPAIFFLCGVLFSVFSLCIRRMKGFSAIK</sequence>
<reference evidence="9" key="2">
    <citation type="journal article" date="2021" name="Sci. Rep.">
        <title>The distribution of antibiotic resistance genes in chicken gut microbiota commensals.</title>
        <authorList>
            <person name="Juricova H."/>
            <person name="Matiasovicova J."/>
            <person name="Kubasova T."/>
            <person name="Cejkova D."/>
            <person name="Rychlik I."/>
        </authorList>
    </citation>
    <scope>NUCLEOTIDE SEQUENCE</scope>
    <source>
        <strain evidence="9">An559</strain>
    </source>
</reference>
<evidence type="ECO:0000256" key="4">
    <source>
        <dbReference type="ARBA" id="ARBA00022692"/>
    </source>
</evidence>
<evidence type="ECO:0000256" key="6">
    <source>
        <dbReference type="ARBA" id="ARBA00023136"/>
    </source>
</evidence>
<dbReference type="PANTHER" id="PTHR23513:SF6">
    <property type="entry name" value="MAJOR FACILITATOR SUPERFAMILY ASSOCIATED DOMAIN-CONTAINING PROTEIN"/>
    <property type="match status" value="1"/>
</dbReference>
<keyword evidence="3" id="KW-1003">Cell membrane</keyword>
<evidence type="ECO:0000256" key="3">
    <source>
        <dbReference type="ARBA" id="ARBA00022475"/>
    </source>
</evidence>
<evidence type="ECO:0000256" key="1">
    <source>
        <dbReference type="ARBA" id="ARBA00004651"/>
    </source>
</evidence>
<gene>
    <name evidence="9" type="ORF">H6A12_10375</name>
</gene>
<feature type="transmembrane region" description="Helical" evidence="7">
    <location>
        <begin position="317"/>
        <end position="341"/>
    </location>
</feature>
<feature type="transmembrane region" description="Helical" evidence="7">
    <location>
        <begin position="292"/>
        <end position="311"/>
    </location>
</feature>
<keyword evidence="4 7" id="KW-0812">Transmembrane</keyword>
<keyword evidence="2" id="KW-0813">Transport</keyword>
<protein>
    <submittedName>
        <fullName evidence="9">MFS transporter</fullName>
    </submittedName>
</protein>
<evidence type="ECO:0000256" key="2">
    <source>
        <dbReference type="ARBA" id="ARBA00022448"/>
    </source>
</evidence>
<evidence type="ECO:0000313" key="9">
    <source>
        <dbReference type="EMBL" id="MBM6921560.1"/>
    </source>
</evidence>
<dbReference type="PROSITE" id="PS50850">
    <property type="entry name" value="MFS"/>
    <property type="match status" value="1"/>
</dbReference>
<feature type="transmembrane region" description="Helical" evidence="7">
    <location>
        <begin position="92"/>
        <end position="116"/>
    </location>
</feature>
<keyword evidence="5 7" id="KW-1133">Transmembrane helix</keyword>
<evidence type="ECO:0000259" key="8">
    <source>
        <dbReference type="PROSITE" id="PS50850"/>
    </source>
</evidence>
<evidence type="ECO:0000256" key="5">
    <source>
        <dbReference type="ARBA" id="ARBA00022989"/>
    </source>
</evidence>
<dbReference type="Pfam" id="PF07690">
    <property type="entry name" value="MFS_1"/>
    <property type="match status" value="1"/>
</dbReference>
<dbReference type="EMBL" id="JACJKY010000019">
    <property type="protein sequence ID" value="MBM6921560.1"/>
    <property type="molecule type" value="Genomic_DNA"/>
</dbReference>
<feature type="transmembrane region" description="Helical" evidence="7">
    <location>
        <begin position="50"/>
        <end position="72"/>
    </location>
</feature>
<feature type="transmembrane region" description="Helical" evidence="7">
    <location>
        <begin position="161"/>
        <end position="193"/>
    </location>
</feature>
<dbReference type="InterPro" id="IPR011701">
    <property type="entry name" value="MFS"/>
</dbReference>
<dbReference type="RefSeq" id="WP_204447615.1">
    <property type="nucleotide sequence ID" value="NZ_JACJKY010000019.1"/>
</dbReference>
<dbReference type="InterPro" id="IPR036259">
    <property type="entry name" value="MFS_trans_sf"/>
</dbReference>